<name>A0AAD6TX65_9AGAR</name>
<comment type="caution">
    <text evidence="1">The sequence shown here is derived from an EMBL/GenBank/DDBJ whole genome shotgun (WGS) entry which is preliminary data.</text>
</comment>
<evidence type="ECO:0008006" key="3">
    <source>
        <dbReference type="Google" id="ProtNLM"/>
    </source>
</evidence>
<proteinExistence type="predicted"/>
<accession>A0AAD6TX65</accession>
<dbReference type="AlphaFoldDB" id="A0AAD6TX65"/>
<reference evidence="1" key="1">
    <citation type="submission" date="2023-03" db="EMBL/GenBank/DDBJ databases">
        <title>Massive genome expansion in bonnet fungi (Mycena s.s.) driven by repeated elements and novel gene families across ecological guilds.</title>
        <authorList>
            <consortium name="Lawrence Berkeley National Laboratory"/>
            <person name="Harder C.B."/>
            <person name="Miyauchi S."/>
            <person name="Viragh M."/>
            <person name="Kuo A."/>
            <person name="Thoen E."/>
            <person name="Andreopoulos B."/>
            <person name="Lu D."/>
            <person name="Skrede I."/>
            <person name="Drula E."/>
            <person name="Henrissat B."/>
            <person name="Morin E."/>
            <person name="Kohler A."/>
            <person name="Barry K."/>
            <person name="LaButti K."/>
            <person name="Morin E."/>
            <person name="Salamov A."/>
            <person name="Lipzen A."/>
            <person name="Mereny Z."/>
            <person name="Hegedus B."/>
            <person name="Baldrian P."/>
            <person name="Stursova M."/>
            <person name="Weitz H."/>
            <person name="Taylor A."/>
            <person name="Grigoriev I.V."/>
            <person name="Nagy L.G."/>
            <person name="Martin F."/>
            <person name="Kauserud H."/>
        </authorList>
    </citation>
    <scope>NUCLEOTIDE SEQUENCE</scope>
    <source>
        <strain evidence="1">CBHHK173m</strain>
    </source>
</reference>
<protein>
    <recommendedName>
        <fullName evidence="3">BTB domain-containing protein</fullName>
    </recommendedName>
</protein>
<dbReference type="Proteomes" id="UP001222325">
    <property type="component" value="Unassembled WGS sequence"/>
</dbReference>
<organism evidence="1 2">
    <name type="scientific">Mycena belliarum</name>
    <dbReference type="NCBI Taxonomy" id="1033014"/>
    <lineage>
        <taxon>Eukaryota</taxon>
        <taxon>Fungi</taxon>
        <taxon>Dikarya</taxon>
        <taxon>Basidiomycota</taxon>
        <taxon>Agaricomycotina</taxon>
        <taxon>Agaricomycetes</taxon>
        <taxon>Agaricomycetidae</taxon>
        <taxon>Agaricales</taxon>
        <taxon>Marasmiineae</taxon>
        <taxon>Mycenaceae</taxon>
        <taxon>Mycena</taxon>
    </lineage>
</organism>
<gene>
    <name evidence="1" type="ORF">B0H15DRAFT_787063</name>
</gene>
<evidence type="ECO:0000313" key="2">
    <source>
        <dbReference type="Proteomes" id="UP001222325"/>
    </source>
</evidence>
<sequence>MTIALVVQGGVGPTIAEPPPYLTAGALAPRRHEDYYFDDGTLVVLVSGTLFRLWDGAFRRHAPAFPRADKLTGSDDAHPLVLAGVECADFERLLWVVYPPVIGQCKAKTSADWTAVLDLATRWGCADVRALAIRELGALRCETAEMAAADKKTEKEPKMPAVEKIALAQRFDIPRAWARGAYEALCARNDSLELAEATMLGLETVVKVAFARCVGLLRVSWRKTTVDVLWSFALN</sequence>
<keyword evidence="2" id="KW-1185">Reference proteome</keyword>
<dbReference type="EMBL" id="JARJCN010000054">
    <property type="protein sequence ID" value="KAJ7080625.1"/>
    <property type="molecule type" value="Genomic_DNA"/>
</dbReference>
<evidence type="ECO:0000313" key="1">
    <source>
        <dbReference type="EMBL" id="KAJ7080625.1"/>
    </source>
</evidence>